<protein>
    <submittedName>
        <fullName evidence="1">Uncharacterized protein</fullName>
    </submittedName>
</protein>
<accession>A0ABS9UR80</accession>
<evidence type="ECO:0000313" key="1">
    <source>
        <dbReference type="EMBL" id="MCH7398753.1"/>
    </source>
</evidence>
<keyword evidence="2" id="KW-1185">Reference proteome</keyword>
<proteinExistence type="predicted"/>
<dbReference type="PROSITE" id="PS51257">
    <property type="entry name" value="PROKAR_LIPOPROTEIN"/>
    <property type="match status" value="1"/>
</dbReference>
<gene>
    <name evidence="1" type="ORF">MM236_12180</name>
</gene>
<reference evidence="1" key="1">
    <citation type="submission" date="2022-03" db="EMBL/GenBank/DDBJ databases">
        <title>De novo assembled genomes of Belliella spp. (Cyclobacteriaceae) strains.</title>
        <authorList>
            <person name="Szabo A."/>
            <person name="Korponai K."/>
            <person name="Felfoldi T."/>
        </authorList>
    </citation>
    <scope>NUCLEOTIDE SEQUENCE</scope>
    <source>
        <strain evidence="1">DSM 107340</strain>
    </source>
</reference>
<sequence>MKKNCFMKKSNILKFLIYPIIVIGCNSTLEEQTLVPIDSTFEMVGQTLKFSSLEDYENYFENSEKVDLPVFQSLKSVFNSNPSKSEYLGRLSKSGIENLEEFKDSKILELLDENGFVIIHDYLIQLDFENGEAYVTKDLSLREKILNRDFNNLDINKFSFEDDVLGILFGEDEVKNETNSYIDELVVNENLRISSGGCPGSYPPGSSFPSMVGSGCDSKKCEFTSIWQEGNWEFKAEAKHVYQAAAVYFRLKTEVAQYRRSIGGGSWSNYGSDNMKITYWGSFTPKNRSWRPLSGCYDECQGCWPPPANKQKVQRVYHEAGRRLTQYNLYGIIDVFLGGGNYGSGYHDTFQLFNIKRD</sequence>
<dbReference type="EMBL" id="JAKZGS010000009">
    <property type="protein sequence ID" value="MCH7398753.1"/>
    <property type="molecule type" value="Genomic_DNA"/>
</dbReference>
<dbReference type="Proteomes" id="UP001165488">
    <property type="component" value="Unassembled WGS sequence"/>
</dbReference>
<evidence type="ECO:0000313" key="2">
    <source>
        <dbReference type="Proteomes" id="UP001165488"/>
    </source>
</evidence>
<comment type="caution">
    <text evidence="1">The sequence shown here is derived from an EMBL/GenBank/DDBJ whole genome shotgun (WGS) entry which is preliminary data.</text>
</comment>
<name>A0ABS9UR80_9BACT</name>
<dbReference type="RefSeq" id="WP_241275255.1">
    <property type="nucleotide sequence ID" value="NZ_JAKZGS010000009.1"/>
</dbReference>
<organism evidence="1 2">
    <name type="scientific">Belliella calami</name>
    <dbReference type="NCBI Taxonomy" id="2923436"/>
    <lineage>
        <taxon>Bacteria</taxon>
        <taxon>Pseudomonadati</taxon>
        <taxon>Bacteroidota</taxon>
        <taxon>Cytophagia</taxon>
        <taxon>Cytophagales</taxon>
        <taxon>Cyclobacteriaceae</taxon>
        <taxon>Belliella</taxon>
    </lineage>
</organism>